<feature type="compositionally biased region" description="Polar residues" evidence="4">
    <location>
        <begin position="224"/>
        <end position="243"/>
    </location>
</feature>
<keyword evidence="7" id="KW-1185">Reference proteome</keyword>
<evidence type="ECO:0000259" key="5">
    <source>
        <dbReference type="PROSITE" id="PS50021"/>
    </source>
</evidence>
<dbReference type="SUPFAM" id="SSF47576">
    <property type="entry name" value="Calponin-homology domain, CH-domain"/>
    <property type="match status" value="1"/>
</dbReference>
<accession>A0A168RJC5</accession>
<dbReference type="PANTHER" id="PTHR11915">
    <property type="entry name" value="SPECTRIN/FILAMIN RELATED CYTOSKELETAL PROTEIN"/>
    <property type="match status" value="1"/>
</dbReference>
<feature type="region of interest" description="Disordered" evidence="4">
    <location>
        <begin position="1918"/>
        <end position="1940"/>
    </location>
</feature>
<dbReference type="Proteomes" id="UP000078561">
    <property type="component" value="Unassembled WGS sequence"/>
</dbReference>
<name>A0A168RJC5_ABSGL</name>
<feature type="domain" description="Calponin-homology (CH)" evidence="5">
    <location>
        <begin position="73"/>
        <end position="179"/>
    </location>
</feature>
<dbReference type="Pfam" id="PF02187">
    <property type="entry name" value="GAS2"/>
    <property type="match status" value="1"/>
</dbReference>
<dbReference type="InterPro" id="IPR003108">
    <property type="entry name" value="GAR_dom"/>
</dbReference>
<dbReference type="SMART" id="SM00033">
    <property type="entry name" value="CH"/>
    <property type="match status" value="2"/>
</dbReference>
<dbReference type="GO" id="GO:0005856">
    <property type="term" value="C:cytoskeleton"/>
    <property type="evidence" value="ECO:0007669"/>
    <property type="project" value="UniProtKB-SubCell"/>
</dbReference>
<evidence type="ECO:0000313" key="6">
    <source>
        <dbReference type="EMBL" id="SAM07026.1"/>
    </source>
</evidence>
<dbReference type="InterPro" id="IPR036534">
    <property type="entry name" value="GAR_dom_sf"/>
</dbReference>
<dbReference type="PROSITE" id="PS50021">
    <property type="entry name" value="CH"/>
    <property type="match status" value="2"/>
</dbReference>
<evidence type="ECO:0000256" key="1">
    <source>
        <dbReference type="ARBA" id="ARBA00004245"/>
    </source>
</evidence>
<feature type="compositionally biased region" description="Polar residues" evidence="4">
    <location>
        <begin position="2030"/>
        <end position="2043"/>
    </location>
</feature>
<feature type="region of interest" description="Disordered" evidence="4">
    <location>
        <begin position="208"/>
        <end position="243"/>
    </location>
</feature>
<protein>
    <recommendedName>
        <fullName evidence="5">Calponin-homology (CH) domain-containing protein</fullName>
    </recommendedName>
</protein>
<dbReference type="OrthoDB" id="10017054at2759"/>
<feature type="region of interest" description="Disordered" evidence="4">
    <location>
        <begin position="1852"/>
        <end position="1897"/>
    </location>
</feature>
<dbReference type="STRING" id="4829.A0A168RJC5"/>
<reference evidence="6" key="1">
    <citation type="submission" date="2016-04" db="EMBL/GenBank/DDBJ databases">
        <authorList>
            <person name="Evans L.H."/>
            <person name="Alamgir A."/>
            <person name="Owens N."/>
            <person name="Weber N.D."/>
            <person name="Virtaneva K."/>
            <person name="Barbian K."/>
            <person name="Babar A."/>
            <person name="Rosenke K."/>
        </authorList>
    </citation>
    <scope>NUCLEOTIDE SEQUENCE [LARGE SCALE GENOMIC DNA]</scope>
    <source>
        <strain evidence="6">CBS 101.48</strain>
    </source>
</reference>
<dbReference type="EMBL" id="LT554655">
    <property type="protein sequence ID" value="SAM07026.1"/>
    <property type="molecule type" value="Genomic_DNA"/>
</dbReference>
<dbReference type="SUPFAM" id="SSF143575">
    <property type="entry name" value="GAS2 domain-like"/>
    <property type="match status" value="1"/>
</dbReference>
<feature type="region of interest" description="Disordered" evidence="4">
    <location>
        <begin position="2002"/>
        <end position="2078"/>
    </location>
</feature>
<keyword evidence="3" id="KW-0206">Cytoskeleton</keyword>
<organism evidence="6">
    <name type="scientific">Absidia glauca</name>
    <name type="common">Pin mould</name>
    <dbReference type="NCBI Taxonomy" id="4829"/>
    <lineage>
        <taxon>Eukaryota</taxon>
        <taxon>Fungi</taxon>
        <taxon>Fungi incertae sedis</taxon>
        <taxon>Mucoromycota</taxon>
        <taxon>Mucoromycotina</taxon>
        <taxon>Mucoromycetes</taxon>
        <taxon>Mucorales</taxon>
        <taxon>Cunninghamellaceae</taxon>
        <taxon>Absidia</taxon>
    </lineage>
</organism>
<dbReference type="InterPro" id="IPR036872">
    <property type="entry name" value="CH_dom_sf"/>
</dbReference>
<feature type="compositionally biased region" description="Low complexity" evidence="4">
    <location>
        <begin position="1874"/>
        <end position="1889"/>
    </location>
</feature>
<evidence type="ECO:0000256" key="2">
    <source>
        <dbReference type="ARBA" id="ARBA00022490"/>
    </source>
</evidence>
<feature type="domain" description="Calponin-homology (CH)" evidence="5">
    <location>
        <begin position="248"/>
        <end position="369"/>
    </location>
</feature>
<feature type="compositionally biased region" description="Low complexity" evidence="4">
    <location>
        <begin position="2006"/>
        <end position="2019"/>
    </location>
</feature>
<evidence type="ECO:0000313" key="7">
    <source>
        <dbReference type="Proteomes" id="UP000078561"/>
    </source>
</evidence>
<evidence type="ECO:0000256" key="4">
    <source>
        <dbReference type="SAM" id="MobiDB-lite"/>
    </source>
</evidence>
<feature type="compositionally biased region" description="Polar residues" evidence="4">
    <location>
        <begin position="1921"/>
        <end position="1932"/>
    </location>
</feature>
<proteinExistence type="predicted"/>
<dbReference type="Pfam" id="PF00307">
    <property type="entry name" value="CH"/>
    <property type="match status" value="2"/>
</dbReference>
<evidence type="ECO:0000256" key="3">
    <source>
        <dbReference type="ARBA" id="ARBA00023212"/>
    </source>
</evidence>
<dbReference type="Gene3D" id="3.30.920.20">
    <property type="entry name" value="Gas2-like domain"/>
    <property type="match status" value="1"/>
</dbReference>
<comment type="subcellular location">
    <subcellularLocation>
        <location evidence="1">Cytoplasm</location>
        <location evidence="1">Cytoskeleton</location>
    </subcellularLocation>
</comment>
<gene>
    <name evidence="6" type="primary">ABSGL_12653.1 scaffold 13066</name>
</gene>
<dbReference type="Gene3D" id="1.10.418.10">
    <property type="entry name" value="Calponin-like domain"/>
    <property type="match status" value="2"/>
</dbReference>
<keyword evidence="2" id="KW-0963">Cytoplasm</keyword>
<dbReference type="InterPro" id="IPR001715">
    <property type="entry name" value="CH_dom"/>
</dbReference>
<dbReference type="InParanoid" id="A0A168RJC5"/>
<dbReference type="GO" id="GO:0008017">
    <property type="term" value="F:microtubule binding"/>
    <property type="evidence" value="ECO:0007669"/>
    <property type="project" value="InterPro"/>
</dbReference>
<sequence>MTIPLSNALSAQLSSTTTDPLAGFISTSRDSKDNTVSIQGGRRTAMAGHSRQSACDIMTGEDLVRTTGSDYQEIQKRTLTKWVNVQLQVEGDHIDNIETGFKDGRKLLKLLSVVSKEAAPKPEKMNMRIHQLANVAQALSFLEKRLGADSIVDMGNEAIVNGDKKKTLALVFFIMIRYQIQVVLNDYGDDFAHDLLVYSDRHGEGLVTPSTDKGSMVTPISRPPATTTPRKLGGTNSMPSDKQHSTSADAKLALLFWVRIQLEDYIVANIIPNIQDFSRSWRNGLAFCLLIHRHKPDLVPDLFSSHHLNGDLDLTQKQTWRHLLTLAFNVAAEHMHIPRYLEPEDLMDVDYPHEPSVMMYVAEFYKVMSLVQKNMTPDQRYQATRRRRAAVGLENDGVTPLVSTLSLHDQPWEAEKEDDDDGNTPISIAVDTQVDRKKAHRRSTLAEEDKVRIKADLNHRLLMQLTGHLPRGVNPVLDQLLTIHDTLLSFIETNNGVVENVPLAFDSTDAVSEYLAGLQDVEDEMNKKAPLLDTALVAKDTLMLSPENVDETLMMPLTDLQQTQVKNLYDLLVNQWHDFGQQVTTTKGDILRVEGDMANLEENTRRYLMEAAKVMDRIKELQLLVDQVIPRHSDTTKWHPLDPCDNDGHMEKMADAYQKAAEAAHHEIDLFDSTTWKHYRRFLLQFSRVVMAHVETKRQALEQAHQDLMVAKEETLFSSKRFSRALDLISDARAIEIELKALQVDDGVSSSGSSAFILGWVGQVNAVGSRLTASRDTYDDLLAKDERLATFVNKVQQEYDTLAFWVDQVLRWSIDLERIQKWIGKRIDILHQQQVEAIDPLDDDGLSKVAQDHATQWHDETTKFGRQIDRFGAEDMARWKAQVESLSDSCPARTSVLDVTRTTSDSFDQLVHLQRKRSSMVNMLVLRVQWDGLLAVSSEWILGATRDFSELLSGGQTSWCSGDPDGDGLTPGIRALDQALGDLETKLAHFDRTHYSDCLNVYQAMESLHKSTLPLYFVTRQSQLKMEFANLADRLKMARSAVDRYLADKDEPGSIIALLDQLNVVDNNAVGNTLGLGKAAVGDLDPAELNNYIKYLHESIHGLQEDIEGTDSALLSDDRIMCWQKKIDTLDQNHYAMLVGILDGSSSSTCSDGRQQLDQVGQTILDIRNTLAHLYDEVTLNRLCKIYGDNALATQVLIEEAQMALHGIEQLYGLLSGGQSNHDSLLAAYKKAELTMDGCREAYNDLCAYNNFIGTQRGDNQVCEGSLLEMATLQDTIDTRWRLLRAQAQSVSGMVTASSVLVDVCGLLETIEEGTHTVESAMKMNTPLTLMDVDSLRRLLDTSTAAYMDDVKSLLAGLKDEHASAVGKRLDLVSEAVSALYSKLDQHKHRLEGDKLLVSLGEDIGRIQAVCQEQLKLIRKQASANPDILGKRFESIQQLILQPYAATLEGIGMVFESCKGDFKVVLDQAKNLVDRYGVPSAELELLRHPVDKLIQELDTAIHIETDYLKALKFVIKHGKAEAELARCLSNTKATLLKYSKKDVRAQLYPASDFVEMYRLGQDSETSVQLFLSTGQDFKKAKLHSGVGVARASSINKAVDRCQKSIKLLWAEIKKLMKDAKPLLDEMHRRQHGAVKLNEALLYVDDIKDRINALQPFGTNVVLEDDKLKELDKEIKITLAKKLQDMDTLLESIPDSDGMIRKQRAQLSTTTDQLHHLLQTRQKQAQTEGNIVLFLGIIDQVDERVLQVLVEVENTAPHHANIIEGKYVKSDLQELLSRLVGVYKKNGPLINKLLGSAKQEARKQFLDNNDRVTKRMKKTIDRWTKAQLAAAEREKELHACINAVDHEFFTKLAATKKKTPSPNRRSSHPSDRRSSTPGTDSSSSPSSSTSLNGLPQPLAYTTTRRTSLQLSTVLQERRLAAATSNKRPKTPTSIYGKPRTTYVSDPKNELDVQFGRIVNNSALKVNVKIVSDEVGKYYFGERLVYCRILPSKMVMVRVGGDHGYTDNQSGKSKTNNNNNKNDIDGIDQQERQPSVRNMSPSHQPNVHDRSTLSSSNSNHHLANKPSNQQPATPSGYVDGDNFIHVGEDGNKIVMKLAKAVDQLP</sequence>